<dbReference type="AlphaFoldDB" id="A0A089NDZ7"/>
<dbReference type="OrthoDB" id="9784166at2"/>
<dbReference type="STRING" id="189425.PGRAT_05860"/>
<dbReference type="CDD" id="cd24032">
    <property type="entry name" value="ASKHA_NBD_TsaB"/>
    <property type="match status" value="1"/>
</dbReference>
<dbReference type="eggNOG" id="COG1214">
    <property type="taxonomic scope" value="Bacteria"/>
</dbReference>
<dbReference type="Pfam" id="PF00814">
    <property type="entry name" value="TsaD"/>
    <property type="match status" value="1"/>
</dbReference>
<dbReference type="InterPro" id="IPR022496">
    <property type="entry name" value="T6A_TsaB"/>
</dbReference>
<dbReference type="KEGG" id="pgm:PGRAT_05860"/>
<protein>
    <submittedName>
        <fullName evidence="2">Peptidase M22</fullName>
    </submittedName>
</protein>
<sequence>MKKQNEEPRKRFLALDTSTAILGVAITENGRLLHETNASGERNHSVHLLPIIEQALQATGTTSAMIGGVAVGLGPGSYTGTRIAVTAAKTLAWAWKVPVAGISTLQALAWGGLAAALKQQEEAPSAGEPAVQEPAGTGPDWIIPLLDARRGQAYTALFASDGEHAPRRLEPDAIRLMADWVLLLADRLKQAEAEGRKPRAIWFVGETLLLGSGESTGLLREAGNVHAVPYELEGRWAGYLGEERLQAGSDDLHSLIPNYTQLSEAEANLRRSSEGSLNQ</sequence>
<gene>
    <name evidence="2" type="ORF">PGRAT_05860</name>
</gene>
<dbReference type="PANTHER" id="PTHR11735">
    <property type="entry name" value="TRNA N6-ADENOSINE THREONYLCARBAMOYLTRANSFERASE"/>
    <property type="match status" value="1"/>
</dbReference>
<dbReference type="PANTHER" id="PTHR11735:SF11">
    <property type="entry name" value="TRNA THREONYLCARBAMOYLADENOSINE BIOSYNTHESIS PROTEIN TSAB"/>
    <property type="match status" value="1"/>
</dbReference>
<accession>A0A089NDZ7</accession>
<dbReference type="InterPro" id="IPR000905">
    <property type="entry name" value="Gcp-like_dom"/>
</dbReference>
<dbReference type="GO" id="GO:0002949">
    <property type="term" value="P:tRNA threonylcarbamoyladenosine modification"/>
    <property type="evidence" value="ECO:0007669"/>
    <property type="project" value="InterPro"/>
</dbReference>
<dbReference type="HOGENOM" id="CLU_064886_0_1_9"/>
<evidence type="ECO:0000313" key="3">
    <source>
        <dbReference type="Proteomes" id="UP000029500"/>
    </source>
</evidence>
<name>A0A089NDZ7_9BACL</name>
<dbReference type="Gene3D" id="3.30.420.40">
    <property type="match status" value="2"/>
</dbReference>
<keyword evidence="3" id="KW-1185">Reference proteome</keyword>
<proteinExistence type="predicted"/>
<organism evidence="2 3">
    <name type="scientific">Paenibacillus graminis</name>
    <dbReference type="NCBI Taxonomy" id="189425"/>
    <lineage>
        <taxon>Bacteria</taxon>
        <taxon>Bacillati</taxon>
        <taxon>Bacillota</taxon>
        <taxon>Bacilli</taxon>
        <taxon>Bacillales</taxon>
        <taxon>Paenibacillaceae</taxon>
        <taxon>Paenibacillus</taxon>
    </lineage>
</organism>
<evidence type="ECO:0000313" key="2">
    <source>
        <dbReference type="EMBL" id="AIQ67214.1"/>
    </source>
</evidence>
<reference evidence="2 3" key="1">
    <citation type="submission" date="2014-08" db="EMBL/GenBank/DDBJ databases">
        <title>Comparative genomics of the Paenibacillus odorifer group.</title>
        <authorList>
            <person name="den Bakker H.C."/>
            <person name="Tsai Y.-C."/>
            <person name="Martin N."/>
            <person name="Korlach J."/>
            <person name="Wiedmann M."/>
        </authorList>
    </citation>
    <scope>NUCLEOTIDE SEQUENCE [LARGE SCALE GENOMIC DNA]</scope>
    <source>
        <strain evidence="2 3">DSM 15220</strain>
    </source>
</reference>
<dbReference type="NCBIfam" id="TIGR03725">
    <property type="entry name" value="T6A_YeaZ"/>
    <property type="match status" value="1"/>
</dbReference>
<dbReference type="EMBL" id="CP009287">
    <property type="protein sequence ID" value="AIQ67214.1"/>
    <property type="molecule type" value="Genomic_DNA"/>
</dbReference>
<evidence type="ECO:0000259" key="1">
    <source>
        <dbReference type="Pfam" id="PF00814"/>
    </source>
</evidence>
<dbReference type="SUPFAM" id="SSF53067">
    <property type="entry name" value="Actin-like ATPase domain"/>
    <property type="match status" value="1"/>
</dbReference>
<dbReference type="InterPro" id="IPR043129">
    <property type="entry name" value="ATPase_NBD"/>
</dbReference>
<dbReference type="GO" id="GO:0005829">
    <property type="term" value="C:cytosol"/>
    <property type="evidence" value="ECO:0007669"/>
    <property type="project" value="TreeGrafter"/>
</dbReference>
<dbReference type="Proteomes" id="UP000029500">
    <property type="component" value="Chromosome"/>
</dbReference>
<feature type="domain" description="Gcp-like" evidence="1">
    <location>
        <begin position="41"/>
        <end position="159"/>
    </location>
</feature>
<dbReference type="RefSeq" id="WP_025708899.1">
    <property type="nucleotide sequence ID" value="NZ_CP009287.1"/>
</dbReference>